<dbReference type="EMBL" id="AYSA01000205">
    <property type="protein sequence ID" value="ESZ95157.1"/>
    <property type="molecule type" value="Genomic_DNA"/>
</dbReference>
<gene>
    <name evidence="1" type="ORF">SBOR_4457</name>
</gene>
<dbReference type="OrthoDB" id="3266505at2759"/>
<dbReference type="STRING" id="1432307.W9CEG6"/>
<name>W9CEG6_SCLBF</name>
<protein>
    <submittedName>
        <fullName evidence="1">Uncharacterized protein</fullName>
    </submittedName>
</protein>
<evidence type="ECO:0000313" key="1">
    <source>
        <dbReference type="EMBL" id="ESZ95157.1"/>
    </source>
</evidence>
<dbReference type="AlphaFoldDB" id="W9CEG6"/>
<keyword evidence="2" id="KW-1185">Reference proteome</keyword>
<dbReference type="Proteomes" id="UP000019487">
    <property type="component" value="Unassembled WGS sequence"/>
</dbReference>
<accession>W9CEG6</accession>
<proteinExistence type="predicted"/>
<dbReference type="HOGENOM" id="CLU_1960861_0_0_1"/>
<comment type="caution">
    <text evidence="1">The sequence shown here is derived from an EMBL/GenBank/DDBJ whole genome shotgun (WGS) entry which is preliminary data.</text>
</comment>
<reference evidence="1 2" key="1">
    <citation type="journal article" date="2014" name="Genome Announc.">
        <title>Draft genome sequence of Sclerotinia borealis, a psychrophilic plant pathogenic fungus.</title>
        <authorList>
            <person name="Mardanov A.V."/>
            <person name="Beletsky A.V."/>
            <person name="Kadnikov V.V."/>
            <person name="Ignatov A.N."/>
            <person name="Ravin N.V."/>
        </authorList>
    </citation>
    <scope>NUCLEOTIDE SEQUENCE [LARGE SCALE GENOMIC DNA]</scope>
    <source>
        <strain evidence="2">F-4157</strain>
    </source>
</reference>
<sequence>MVALSDPGSEQAQYAKIGVSNSISLQRILAVSSVVPLQTVKVLEELFRLIFKREMEAMLDGPPLNLDTGKVTSNSPQHERKIHGLALQPEQYQAPVRASQTVVVDPLQSSRDFGEIEPQVTEMRPRKA</sequence>
<evidence type="ECO:0000313" key="2">
    <source>
        <dbReference type="Proteomes" id="UP000019487"/>
    </source>
</evidence>
<organism evidence="1 2">
    <name type="scientific">Sclerotinia borealis (strain F-4128)</name>
    <dbReference type="NCBI Taxonomy" id="1432307"/>
    <lineage>
        <taxon>Eukaryota</taxon>
        <taxon>Fungi</taxon>
        <taxon>Dikarya</taxon>
        <taxon>Ascomycota</taxon>
        <taxon>Pezizomycotina</taxon>
        <taxon>Leotiomycetes</taxon>
        <taxon>Helotiales</taxon>
        <taxon>Sclerotiniaceae</taxon>
        <taxon>Sclerotinia</taxon>
    </lineage>
</organism>